<accession>A0A072TYM2</accession>
<evidence type="ECO:0000256" key="1">
    <source>
        <dbReference type="SAM" id="MobiDB-lite"/>
    </source>
</evidence>
<gene>
    <name evidence="2" type="ordered locus">MTR_7g037775</name>
</gene>
<dbReference type="AlphaFoldDB" id="A0A072TYM2"/>
<dbReference type="HOGENOM" id="CLU_2982114_0_0_1"/>
<organism evidence="2 4">
    <name type="scientific">Medicago truncatula</name>
    <name type="common">Barrel medic</name>
    <name type="synonym">Medicago tribuloides</name>
    <dbReference type="NCBI Taxonomy" id="3880"/>
    <lineage>
        <taxon>Eukaryota</taxon>
        <taxon>Viridiplantae</taxon>
        <taxon>Streptophyta</taxon>
        <taxon>Embryophyta</taxon>
        <taxon>Tracheophyta</taxon>
        <taxon>Spermatophyta</taxon>
        <taxon>Magnoliopsida</taxon>
        <taxon>eudicotyledons</taxon>
        <taxon>Gunneridae</taxon>
        <taxon>Pentapetalae</taxon>
        <taxon>rosids</taxon>
        <taxon>fabids</taxon>
        <taxon>Fabales</taxon>
        <taxon>Fabaceae</taxon>
        <taxon>Papilionoideae</taxon>
        <taxon>50 kb inversion clade</taxon>
        <taxon>NPAAA clade</taxon>
        <taxon>Hologalegina</taxon>
        <taxon>IRL clade</taxon>
        <taxon>Trifolieae</taxon>
        <taxon>Medicago</taxon>
    </lineage>
</organism>
<dbReference type="Proteomes" id="UP000002051">
    <property type="component" value="Unassembled WGS sequence"/>
</dbReference>
<feature type="compositionally biased region" description="Basic residues" evidence="1">
    <location>
        <begin position="19"/>
        <end position="30"/>
    </location>
</feature>
<sequence length="58" mass="6821">MSIDSKSTETTPKNCQHPHTNHRKIKTSKIKKHIGIKLNRRESKLEQLEKLIEELEKS</sequence>
<name>A0A072TYM2_MEDTR</name>
<feature type="compositionally biased region" description="Polar residues" evidence="1">
    <location>
        <begin position="1"/>
        <end position="18"/>
    </location>
</feature>
<evidence type="ECO:0000313" key="3">
    <source>
        <dbReference type="EnsemblPlants" id="KEH22281"/>
    </source>
</evidence>
<protein>
    <submittedName>
        <fullName evidence="2 3">Uncharacterized protein</fullName>
    </submittedName>
</protein>
<proteinExistence type="predicted"/>
<keyword evidence="4" id="KW-1185">Reference proteome</keyword>
<dbReference type="EMBL" id="CM001223">
    <property type="protein sequence ID" value="KEH22281.1"/>
    <property type="molecule type" value="Genomic_DNA"/>
</dbReference>
<reference evidence="2 4" key="1">
    <citation type="journal article" date="2011" name="Nature">
        <title>The Medicago genome provides insight into the evolution of rhizobial symbioses.</title>
        <authorList>
            <person name="Young N.D."/>
            <person name="Debelle F."/>
            <person name="Oldroyd G.E."/>
            <person name="Geurts R."/>
            <person name="Cannon S.B."/>
            <person name="Udvardi M.K."/>
            <person name="Benedito V.A."/>
            <person name="Mayer K.F."/>
            <person name="Gouzy J."/>
            <person name="Schoof H."/>
            <person name="Van de Peer Y."/>
            <person name="Proost S."/>
            <person name="Cook D.R."/>
            <person name="Meyers B.C."/>
            <person name="Spannagl M."/>
            <person name="Cheung F."/>
            <person name="De Mita S."/>
            <person name="Krishnakumar V."/>
            <person name="Gundlach H."/>
            <person name="Zhou S."/>
            <person name="Mudge J."/>
            <person name="Bharti A.K."/>
            <person name="Murray J.D."/>
            <person name="Naoumkina M.A."/>
            <person name="Rosen B."/>
            <person name="Silverstein K.A."/>
            <person name="Tang H."/>
            <person name="Rombauts S."/>
            <person name="Zhao P.X."/>
            <person name="Zhou P."/>
            <person name="Barbe V."/>
            <person name="Bardou P."/>
            <person name="Bechner M."/>
            <person name="Bellec A."/>
            <person name="Berger A."/>
            <person name="Berges H."/>
            <person name="Bidwell S."/>
            <person name="Bisseling T."/>
            <person name="Choisne N."/>
            <person name="Couloux A."/>
            <person name="Denny R."/>
            <person name="Deshpande S."/>
            <person name="Dai X."/>
            <person name="Doyle J.J."/>
            <person name="Dudez A.M."/>
            <person name="Farmer A.D."/>
            <person name="Fouteau S."/>
            <person name="Franken C."/>
            <person name="Gibelin C."/>
            <person name="Gish J."/>
            <person name="Goldstein S."/>
            <person name="Gonzalez A.J."/>
            <person name="Green P.J."/>
            <person name="Hallab A."/>
            <person name="Hartog M."/>
            <person name="Hua A."/>
            <person name="Humphray S.J."/>
            <person name="Jeong D.H."/>
            <person name="Jing Y."/>
            <person name="Jocker A."/>
            <person name="Kenton S.M."/>
            <person name="Kim D.J."/>
            <person name="Klee K."/>
            <person name="Lai H."/>
            <person name="Lang C."/>
            <person name="Lin S."/>
            <person name="Macmil S.L."/>
            <person name="Magdelenat G."/>
            <person name="Matthews L."/>
            <person name="McCorrison J."/>
            <person name="Monaghan E.L."/>
            <person name="Mun J.H."/>
            <person name="Najar F.Z."/>
            <person name="Nicholson C."/>
            <person name="Noirot C."/>
            <person name="O'Bleness M."/>
            <person name="Paule C.R."/>
            <person name="Poulain J."/>
            <person name="Prion F."/>
            <person name="Qin B."/>
            <person name="Qu C."/>
            <person name="Retzel E.F."/>
            <person name="Riddle C."/>
            <person name="Sallet E."/>
            <person name="Samain S."/>
            <person name="Samson N."/>
            <person name="Sanders I."/>
            <person name="Saurat O."/>
            <person name="Scarpelli C."/>
            <person name="Schiex T."/>
            <person name="Segurens B."/>
            <person name="Severin A.J."/>
            <person name="Sherrier D.J."/>
            <person name="Shi R."/>
            <person name="Sims S."/>
            <person name="Singer S.R."/>
            <person name="Sinharoy S."/>
            <person name="Sterck L."/>
            <person name="Viollet A."/>
            <person name="Wang B.B."/>
            <person name="Wang K."/>
            <person name="Wang M."/>
            <person name="Wang X."/>
            <person name="Warfsmann J."/>
            <person name="Weissenbach J."/>
            <person name="White D.D."/>
            <person name="White J.D."/>
            <person name="Wiley G.B."/>
            <person name="Wincker P."/>
            <person name="Xing Y."/>
            <person name="Yang L."/>
            <person name="Yao Z."/>
            <person name="Ying F."/>
            <person name="Zhai J."/>
            <person name="Zhou L."/>
            <person name="Zuber A."/>
            <person name="Denarie J."/>
            <person name="Dixon R.A."/>
            <person name="May G.D."/>
            <person name="Schwartz D.C."/>
            <person name="Rogers J."/>
            <person name="Quetier F."/>
            <person name="Town C.D."/>
            <person name="Roe B.A."/>
        </authorList>
    </citation>
    <scope>NUCLEOTIDE SEQUENCE [LARGE SCALE GENOMIC DNA]</scope>
    <source>
        <strain evidence="2">A17</strain>
        <strain evidence="3 4">cv. Jemalong A17</strain>
    </source>
</reference>
<evidence type="ECO:0000313" key="2">
    <source>
        <dbReference type="EMBL" id="KEH22281.1"/>
    </source>
</evidence>
<feature type="region of interest" description="Disordered" evidence="1">
    <location>
        <begin position="1"/>
        <end position="30"/>
    </location>
</feature>
<reference evidence="2 4" key="2">
    <citation type="journal article" date="2014" name="BMC Genomics">
        <title>An improved genome release (version Mt4.0) for the model legume Medicago truncatula.</title>
        <authorList>
            <person name="Tang H."/>
            <person name="Krishnakumar V."/>
            <person name="Bidwell S."/>
            <person name="Rosen B."/>
            <person name="Chan A."/>
            <person name="Zhou S."/>
            <person name="Gentzbittel L."/>
            <person name="Childs K.L."/>
            <person name="Yandell M."/>
            <person name="Gundlach H."/>
            <person name="Mayer K.F."/>
            <person name="Schwartz D.C."/>
            <person name="Town C.D."/>
        </authorList>
    </citation>
    <scope>GENOME REANNOTATION</scope>
    <source>
        <strain evidence="2">A17</strain>
        <strain evidence="3 4">cv. Jemalong A17</strain>
    </source>
</reference>
<dbReference type="EnsemblPlants" id="KEH22281">
    <property type="protein sequence ID" value="KEH22281"/>
    <property type="gene ID" value="MTR_7g037775"/>
</dbReference>
<reference evidence="3" key="3">
    <citation type="submission" date="2015-04" db="UniProtKB">
        <authorList>
            <consortium name="EnsemblPlants"/>
        </authorList>
    </citation>
    <scope>IDENTIFICATION</scope>
    <source>
        <strain evidence="3">cv. Jemalong A17</strain>
    </source>
</reference>
<evidence type="ECO:0000313" key="4">
    <source>
        <dbReference type="Proteomes" id="UP000002051"/>
    </source>
</evidence>